<dbReference type="OrthoDB" id="6415022at2759"/>
<feature type="region of interest" description="Disordered" evidence="1">
    <location>
        <begin position="153"/>
        <end position="209"/>
    </location>
</feature>
<dbReference type="GO" id="GO:0044545">
    <property type="term" value="C:NSL complex"/>
    <property type="evidence" value="ECO:0007669"/>
    <property type="project" value="TreeGrafter"/>
</dbReference>
<feature type="compositionally biased region" description="Basic and acidic residues" evidence="1">
    <location>
        <begin position="878"/>
        <end position="887"/>
    </location>
</feature>
<feature type="region of interest" description="Disordered" evidence="1">
    <location>
        <begin position="1504"/>
        <end position="1545"/>
    </location>
</feature>
<feature type="compositionally biased region" description="Polar residues" evidence="1">
    <location>
        <begin position="804"/>
        <end position="816"/>
    </location>
</feature>
<evidence type="ECO:0000313" key="4">
    <source>
        <dbReference type="Proteomes" id="UP000276776"/>
    </source>
</evidence>
<reference evidence="3 4" key="2">
    <citation type="submission" date="2018-11" db="EMBL/GenBank/DDBJ databases">
        <authorList>
            <consortium name="Pathogen Informatics"/>
        </authorList>
    </citation>
    <scope>NUCLEOTIDE SEQUENCE [LARGE SCALE GENOMIC DNA]</scope>
</reference>
<proteinExistence type="predicted"/>
<feature type="compositionally biased region" description="Low complexity" evidence="1">
    <location>
        <begin position="180"/>
        <end position="190"/>
    </location>
</feature>
<name>A0A158RC08_THECL</name>
<evidence type="ECO:0000313" key="5">
    <source>
        <dbReference type="WBParaSite" id="TCLT_0000611501-mRNA-1"/>
    </source>
</evidence>
<keyword evidence="4" id="KW-1185">Reference proteome</keyword>
<feature type="region of interest" description="Disordered" evidence="1">
    <location>
        <begin position="447"/>
        <end position="490"/>
    </location>
</feature>
<dbReference type="PANTHER" id="PTHR13136:SF16">
    <property type="entry name" value="KAT8 REGULATORY NSL COMPLEX SUBUNIT 3"/>
    <property type="match status" value="1"/>
</dbReference>
<feature type="region of interest" description="Disordered" evidence="1">
    <location>
        <begin position="794"/>
        <end position="888"/>
    </location>
</feature>
<dbReference type="InterPro" id="IPR026555">
    <property type="entry name" value="NSL3/Tex30"/>
</dbReference>
<dbReference type="Pfam" id="PF23154">
    <property type="entry name" value="KANSL3_1st"/>
    <property type="match status" value="1"/>
</dbReference>
<dbReference type="EMBL" id="UYYF01004390">
    <property type="protein sequence ID" value="VDN03426.1"/>
    <property type="molecule type" value="Genomic_DNA"/>
</dbReference>
<dbReference type="WBParaSite" id="TCLT_0000611501-mRNA-1">
    <property type="protein sequence ID" value="TCLT_0000611501-mRNA-1"/>
    <property type="gene ID" value="TCLT_0000611501"/>
</dbReference>
<evidence type="ECO:0000313" key="3">
    <source>
        <dbReference type="EMBL" id="VDN03426.1"/>
    </source>
</evidence>
<feature type="compositionally biased region" description="Basic and acidic residues" evidence="1">
    <location>
        <begin position="913"/>
        <end position="922"/>
    </location>
</feature>
<feature type="compositionally biased region" description="Basic and acidic residues" evidence="1">
    <location>
        <begin position="971"/>
        <end position="986"/>
    </location>
</feature>
<dbReference type="OMA" id="SHEYMFR"/>
<dbReference type="PANTHER" id="PTHR13136">
    <property type="entry name" value="TESTIS DEVELOPMENT PROTEIN PRTD"/>
    <property type="match status" value="1"/>
</dbReference>
<feature type="region of interest" description="Disordered" evidence="1">
    <location>
        <begin position="277"/>
        <end position="304"/>
    </location>
</feature>
<dbReference type="GO" id="GO:0045944">
    <property type="term" value="P:positive regulation of transcription by RNA polymerase II"/>
    <property type="evidence" value="ECO:0007669"/>
    <property type="project" value="TreeGrafter"/>
</dbReference>
<feature type="region of interest" description="Disordered" evidence="1">
    <location>
        <begin position="687"/>
        <end position="707"/>
    </location>
</feature>
<feature type="compositionally biased region" description="Low complexity" evidence="1">
    <location>
        <begin position="1511"/>
        <end position="1524"/>
    </location>
</feature>
<feature type="region of interest" description="Disordered" evidence="1">
    <location>
        <begin position="901"/>
        <end position="928"/>
    </location>
</feature>
<evidence type="ECO:0000259" key="2">
    <source>
        <dbReference type="Pfam" id="PF23154"/>
    </source>
</evidence>
<organism evidence="5">
    <name type="scientific">Thelazia callipaeda</name>
    <name type="common">Oriental eyeworm</name>
    <name type="synonym">Parasitic nematode</name>
    <dbReference type="NCBI Taxonomy" id="103827"/>
    <lineage>
        <taxon>Eukaryota</taxon>
        <taxon>Metazoa</taxon>
        <taxon>Ecdysozoa</taxon>
        <taxon>Nematoda</taxon>
        <taxon>Chromadorea</taxon>
        <taxon>Rhabditida</taxon>
        <taxon>Spirurina</taxon>
        <taxon>Spiruromorpha</taxon>
        <taxon>Thelazioidea</taxon>
        <taxon>Thelaziidae</taxon>
        <taxon>Thelazia</taxon>
    </lineage>
</organism>
<feature type="compositionally biased region" description="Basic and acidic residues" evidence="1">
    <location>
        <begin position="470"/>
        <end position="488"/>
    </location>
</feature>
<feature type="region of interest" description="Disordered" evidence="1">
    <location>
        <begin position="1561"/>
        <end position="1593"/>
    </location>
</feature>
<feature type="compositionally biased region" description="Polar residues" evidence="1">
    <location>
        <begin position="947"/>
        <end position="957"/>
    </location>
</feature>
<feature type="compositionally biased region" description="Basic and acidic residues" evidence="1">
    <location>
        <begin position="857"/>
        <end position="868"/>
    </location>
</feature>
<reference evidence="5" key="1">
    <citation type="submission" date="2016-04" db="UniProtKB">
        <authorList>
            <consortium name="WormBaseParasite"/>
        </authorList>
    </citation>
    <scope>IDENTIFICATION</scope>
</reference>
<dbReference type="Proteomes" id="UP000276776">
    <property type="component" value="Unassembled WGS sequence"/>
</dbReference>
<sequence length="1593" mass="177397">MKDDCRIENYLSTKRMSLLKEAVALIIEVKYENTNGKNDKEEMDVEGALALDLTELEAMLAIDSEQVRYDQQVKKHDSELSEASTSCVSATSFSSQSLDVNSGQLQDLFSQNHGKKRRKRKLGETRKAVKLEDSPFSSTDINKLGNIDSATDISSASTSKYASDTAESQDPEDLLPMVLSSPDIDQSSSSFAKPSPPCCDGKRRNPRVYSYDPVSRTRLTVPKRQFSPNPKKGTKLLTATKKVVETINLTDLTKILCTLDAVEFSLPPDFTAKFRKRPMSETRSESVLVTSKEDKSIDDENLPHASSQALVSGNDSKAVGSIIGIAPINTEQVLINQEEDMKVCTSNRQLKRQCKRRDIADSASEDFSSVNFSVETQIEDVVKEESPTPISISIPKSIRGKPRKRTGLIKLKRGRLHKSFQFRDAIDKENASTNDASKSVMSALLPDASSEDSCNEPGLSVSQTVDQESSDSHDCSSQKVGDNIRVDNEGENSGTEILVSDMSEVLSDSVANRTQNNASEETIDTVDATKDDCDDGGRLHIVEPGDDDDSCNVGDRFLPITEVDHDSDSVMDVVSMLLARVCEACSSHVDLIMEPLKRPSSLSAEESRRVPPLRIRIPRKRARRPARSHNYSPPLPVTRHRFEEVLRRSDATSKEINDAVVEIGQKSQREVFTSHAESGSVPLLLEDSNINSSAPSDSNSVLASLSSSSTEKCTVTDSVVMYEESAIIEKGDATSNLSQSCLSESRELQSQNTLVSTSPIAGLAVEVTGRSTRKRPVSYEQLYPSLFRRRRKSSHVKSFHDLDQPQSSTHPSSGSMGNVDVAPECMSAEKRRKRRQRGRPVNNKAQQPRIKNLATDEGVKDFENRENLDTGDTLSEEASSKAKDVHLAESTGILPEKVSCVREKSRRLSNSSSREKSDHVTSEDVTVSSVNTRLQVSCPIASETDIFSSDQSHSPSMFRSVRRKSSIIDPEPTRPEATEVSVSDRSKSKRLYSRSVPESVKQKISSRNMPYFKRISQRRKLNPLANGLKSRSSDDNTSFFYREILLRGDDLKKSDGGDITVDVDSELTIEDDEESSFGGPAISAATEISRMLSRPETDEDYTESDHDYFLTLDNIRTMFIDETPDRKRLLNDIMAIILAQYCSDIASQNIHGGESIRYNTIVKNAYRLRSKAMIFSQVQRNDVKWVHQIFLRRLAVPMLAVYIDLLRFSKIPGRNLLDLLLDKNSDDKILNKVNSHIQDFLTIKPLDPEGAAISKTLNKRHVKDLCLLLVSPNFIHTEYHSRSRSHEYMFRILLPNIADRVESIRMNLPPVQNMSICEAVEYSIRLVSRKVVEVHRKYPDLKIVLVGWGTSCVINHQVVQSMPNVSAIINFAFPMKTADGPRGHVDDDILLTYCPTLFVVGDQATDCDVRQLQIMATRMIAPTGVIVIGSANCSLYPSTFKLTIERFTHRTVQRALLDDVIDFLQLYCTSNSTQGFRLHPLKLVEVNDVDLSILRTSNLFSSSQTKRGKSEAASKGSSSIQSGKRCLSDNSPNVPVKKQRFNEDRSIQTLKVPDRIQITHQSIPSNLPGSITPFTGSNDNFSSQESINGTRKY</sequence>
<protein>
    <submittedName>
        <fullName evidence="5">Shugoshin_C domain-containing protein</fullName>
    </submittedName>
</protein>
<accession>A0A158RC08</accession>
<feature type="region of interest" description="Disordered" evidence="1">
    <location>
        <begin position="947"/>
        <end position="989"/>
    </location>
</feature>
<feature type="compositionally biased region" description="Low complexity" evidence="1">
    <location>
        <begin position="696"/>
        <end position="707"/>
    </location>
</feature>
<feature type="domain" description="KANSL3 helical" evidence="2">
    <location>
        <begin position="1076"/>
        <end position="1247"/>
    </location>
</feature>
<gene>
    <name evidence="3" type="ORF">TCLT_LOCUS6104</name>
</gene>
<dbReference type="STRING" id="103827.A0A158RC08"/>
<evidence type="ECO:0000256" key="1">
    <source>
        <dbReference type="SAM" id="MobiDB-lite"/>
    </source>
</evidence>
<dbReference type="InterPro" id="IPR056519">
    <property type="entry name" value="KANSL3_1st"/>
</dbReference>